<evidence type="ECO:0000313" key="2">
    <source>
        <dbReference type="EMBL" id="EGE38708.1"/>
    </source>
</evidence>
<accession>F2UUF5</accession>
<comment type="caution">
    <text evidence="2">The sequence shown here is derived from an EMBL/GenBank/DDBJ whole genome shotgun (WGS) entry which is preliminary data.</text>
</comment>
<name>F2UUF5_ACTVI</name>
<gene>
    <name evidence="2" type="ORF">HMPREF0059_00052</name>
</gene>
<reference evidence="3" key="1">
    <citation type="submission" date="2010-02" db="EMBL/GenBank/DDBJ databases">
        <title>The Genome Sequence of Prevotella oris strain C735.</title>
        <authorList>
            <consortium name="The Broad Institute Genome Sequencing Platform"/>
            <person name="Ward D."/>
            <person name="Feldgarden M."/>
            <person name="Earl A."/>
            <person name="Young S.K."/>
            <person name="Zeng Q."/>
            <person name="Koehrsen M."/>
            <person name="Alvarado L."/>
            <person name="Berlin A."/>
            <person name="Bochicchio J."/>
            <person name="Borenstein D."/>
            <person name="Chapman S.B."/>
            <person name="Chen Z."/>
            <person name="Engels R."/>
            <person name="Freedman E."/>
            <person name="Gellesch M."/>
            <person name="Goldberg J."/>
            <person name="Griggs A."/>
            <person name="Gujja S."/>
            <person name="Heilman E."/>
            <person name="Heiman D."/>
            <person name="Hepburn T."/>
            <person name="Howarth C."/>
            <person name="Jen D."/>
            <person name="Larson L."/>
            <person name="Mehta T."/>
            <person name="Park D."/>
            <person name="Pearson M."/>
            <person name="Roberts A."/>
            <person name="Saif S."/>
            <person name="Shea T."/>
            <person name="Shenoy N."/>
            <person name="Sisk P."/>
            <person name="Stolte C."/>
            <person name="Sykes S."/>
            <person name="Thomson T."/>
            <person name="Walk T."/>
            <person name="White J."/>
            <person name="Yandava C."/>
            <person name="Sibley C.D."/>
            <person name="Field T.R."/>
            <person name="Grinwis M."/>
            <person name="Eshaghurshan C.S."/>
            <person name="Surette M.G."/>
            <person name="Haas B."/>
            <person name="Nusbaum C."/>
            <person name="Birren B."/>
        </authorList>
    </citation>
    <scope>NUCLEOTIDE SEQUENCE [LARGE SCALE GENOMIC DNA]</scope>
    <source>
        <strain evidence="3">C505</strain>
    </source>
</reference>
<sequence>MPDGLSSHIPSSPGAPHRGVGCRPGLLAHAVMTVGAGPTPWIQMDGLMHYSPFAAGTGLFVVWYVAPAGSLPALVARFLIDCAGLVFVAILAFFLLTNLYGAARALIPHSRRSAGRHAQQRSGLMSLRA</sequence>
<keyword evidence="1" id="KW-0472">Membrane</keyword>
<keyword evidence="1" id="KW-1133">Transmembrane helix</keyword>
<organism evidence="2 3">
    <name type="scientific">Actinomyces viscosus C505</name>
    <dbReference type="NCBI Taxonomy" id="562973"/>
    <lineage>
        <taxon>Bacteria</taxon>
        <taxon>Bacillati</taxon>
        <taxon>Actinomycetota</taxon>
        <taxon>Actinomycetes</taxon>
        <taxon>Actinomycetales</taxon>
        <taxon>Actinomycetaceae</taxon>
        <taxon>Actinomyces</taxon>
    </lineage>
</organism>
<keyword evidence="1" id="KW-0812">Transmembrane</keyword>
<dbReference type="EMBL" id="ACRE02000012">
    <property type="protein sequence ID" value="EGE38708.1"/>
    <property type="molecule type" value="Genomic_DNA"/>
</dbReference>
<dbReference type="AlphaFoldDB" id="F2UUF5"/>
<dbReference type="eggNOG" id="ENOG5030R5F">
    <property type="taxonomic scope" value="Bacteria"/>
</dbReference>
<proteinExistence type="predicted"/>
<protein>
    <submittedName>
        <fullName evidence="2">Uncharacterized protein</fullName>
    </submittedName>
</protein>
<evidence type="ECO:0000313" key="3">
    <source>
        <dbReference type="Proteomes" id="UP000004668"/>
    </source>
</evidence>
<reference evidence="2 3" key="2">
    <citation type="submission" date="2011-10" db="EMBL/GenBank/DDBJ databases">
        <title>The Genome Sequence of Actinomyces viscosus C505.</title>
        <authorList>
            <consortium name="The Broad Institute Genome Sequencing Platform"/>
            <consortium name="The Broad Institute Genome Sequencing Center for Infectious Disease"/>
            <person name="Earl A."/>
            <person name="Ward D."/>
            <person name="Feldgarden M."/>
            <person name="Gevers D."/>
            <person name="Sibley C.D."/>
            <person name="Field T.R."/>
            <person name="Grinwis M."/>
            <person name="Eshaghurshan C.S."/>
            <person name="Surette M.G."/>
            <person name="Young S.K."/>
            <person name="Zeng Q."/>
            <person name="Gargeya S."/>
            <person name="Fitzgerald M."/>
            <person name="Haas B."/>
            <person name="Abouelleil A."/>
            <person name="Alvarado L."/>
            <person name="Arachchi H.M."/>
            <person name="Berlin A."/>
            <person name="Brown A."/>
            <person name="Chapman S.B."/>
            <person name="Chen Z."/>
            <person name="Dunbar C."/>
            <person name="Freedman E."/>
            <person name="Gearin G."/>
            <person name="Goldberg J."/>
            <person name="Griggs A."/>
            <person name="Gujja S."/>
            <person name="Heiman D."/>
            <person name="Howarth C."/>
            <person name="Larson L."/>
            <person name="Lui A."/>
            <person name="MacDonald P.J.P."/>
            <person name="Montmayeur A."/>
            <person name="Murphy C."/>
            <person name="Neiman D."/>
            <person name="Pearson M."/>
            <person name="Priest M."/>
            <person name="Roberts A."/>
            <person name="Saif S."/>
            <person name="Shea T."/>
            <person name="Shenoy N."/>
            <person name="Sisk P."/>
            <person name="Stolte C."/>
            <person name="Sykes S."/>
            <person name="Wortman J."/>
            <person name="Nusbaum C."/>
            <person name="Birren B."/>
        </authorList>
    </citation>
    <scope>NUCLEOTIDE SEQUENCE [LARGE SCALE GENOMIC DNA]</scope>
    <source>
        <strain evidence="2 3">C505</strain>
    </source>
</reference>
<dbReference type="HOGENOM" id="CLU_1944120_0_0_11"/>
<feature type="transmembrane region" description="Helical" evidence="1">
    <location>
        <begin position="47"/>
        <end position="66"/>
    </location>
</feature>
<feature type="transmembrane region" description="Helical" evidence="1">
    <location>
        <begin position="78"/>
        <end position="103"/>
    </location>
</feature>
<evidence type="ECO:0000256" key="1">
    <source>
        <dbReference type="SAM" id="Phobius"/>
    </source>
</evidence>
<dbReference type="Proteomes" id="UP000004668">
    <property type="component" value="Unassembled WGS sequence"/>
</dbReference>